<dbReference type="Gene3D" id="3.30.160.60">
    <property type="entry name" value="Classic Zinc Finger"/>
    <property type="match status" value="2"/>
</dbReference>
<name>A0AAE1FNS3_PETCI</name>
<evidence type="ECO:0000256" key="5">
    <source>
        <dbReference type="PROSITE-ProRule" id="PRU00042"/>
    </source>
</evidence>
<dbReference type="PANTHER" id="PTHR24403:SF67">
    <property type="entry name" value="FI01116P-RELATED"/>
    <property type="match status" value="1"/>
</dbReference>
<sequence>MHWLGQECLRGAVGCGGGGLPLGTVAALMCPFCRRGFMYRSDLSRHVRSHTGEKPYTCPQCIYRASQKSHLTEHIKRRHPAYDGNWHFLLTP</sequence>
<evidence type="ECO:0000259" key="6">
    <source>
        <dbReference type="PROSITE" id="PS50157"/>
    </source>
</evidence>
<keyword evidence="1" id="KW-0479">Metal-binding</keyword>
<dbReference type="InterPro" id="IPR036236">
    <property type="entry name" value="Znf_C2H2_sf"/>
</dbReference>
<dbReference type="Pfam" id="PF13894">
    <property type="entry name" value="zf-C2H2_4"/>
    <property type="match status" value="1"/>
</dbReference>
<keyword evidence="8" id="KW-1185">Reference proteome</keyword>
<dbReference type="PROSITE" id="PS00028">
    <property type="entry name" value="ZINC_FINGER_C2H2_1"/>
    <property type="match status" value="1"/>
</dbReference>
<dbReference type="SUPFAM" id="SSF57667">
    <property type="entry name" value="beta-beta-alpha zinc fingers"/>
    <property type="match status" value="1"/>
</dbReference>
<feature type="domain" description="C2H2-type" evidence="6">
    <location>
        <begin position="28"/>
        <end position="55"/>
    </location>
</feature>
<organism evidence="7 8">
    <name type="scientific">Petrolisthes cinctipes</name>
    <name type="common">Flat porcelain crab</name>
    <dbReference type="NCBI Taxonomy" id="88211"/>
    <lineage>
        <taxon>Eukaryota</taxon>
        <taxon>Metazoa</taxon>
        <taxon>Ecdysozoa</taxon>
        <taxon>Arthropoda</taxon>
        <taxon>Crustacea</taxon>
        <taxon>Multicrustacea</taxon>
        <taxon>Malacostraca</taxon>
        <taxon>Eumalacostraca</taxon>
        <taxon>Eucarida</taxon>
        <taxon>Decapoda</taxon>
        <taxon>Pleocyemata</taxon>
        <taxon>Anomura</taxon>
        <taxon>Galatheoidea</taxon>
        <taxon>Porcellanidae</taxon>
        <taxon>Petrolisthes</taxon>
    </lineage>
</organism>
<gene>
    <name evidence="7" type="ORF">Pcinc_018106</name>
</gene>
<comment type="caution">
    <text evidence="7">The sequence shown here is derived from an EMBL/GenBank/DDBJ whole genome shotgun (WGS) entry which is preliminary data.</text>
</comment>
<proteinExistence type="predicted"/>
<evidence type="ECO:0000256" key="2">
    <source>
        <dbReference type="ARBA" id="ARBA00022737"/>
    </source>
</evidence>
<dbReference type="FunFam" id="3.30.160.60:FF:001309">
    <property type="entry name" value="Uncharacterized protein"/>
    <property type="match status" value="1"/>
</dbReference>
<dbReference type="GO" id="GO:0008270">
    <property type="term" value="F:zinc ion binding"/>
    <property type="evidence" value="ECO:0007669"/>
    <property type="project" value="UniProtKB-KW"/>
</dbReference>
<keyword evidence="2" id="KW-0677">Repeat</keyword>
<evidence type="ECO:0000256" key="3">
    <source>
        <dbReference type="ARBA" id="ARBA00022771"/>
    </source>
</evidence>
<dbReference type="PROSITE" id="PS50157">
    <property type="entry name" value="ZINC_FINGER_C2H2_2"/>
    <property type="match status" value="2"/>
</dbReference>
<evidence type="ECO:0000256" key="1">
    <source>
        <dbReference type="ARBA" id="ARBA00022723"/>
    </source>
</evidence>
<protein>
    <recommendedName>
        <fullName evidence="6">C2H2-type domain-containing protein</fullName>
    </recommendedName>
</protein>
<dbReference type="AlphaFoldDB" id="A0AAE1FNS3"/>
<evidence type="ECO:0000313" key="8">
    <source>
        <dbReference type="Proteomes" id="UP001286313"/>
    </source>
</evidence>
<keyword evidence="3 5" id="KW-0863">Zinc-finger</keyword>
<dbReference type="PANTHER" id="PTHR24403">
    <property type="entry name" value="ZINC FINGER PROTEIN"/>
    <property type="match status" value="1"/>
</dbReference>
<evidence type="ECO:0000256" key="4">
    <source>
        <dbReference type="ARBA" id="ARBA00022833"/>
    </source>
</evidence>
<accession>A0AAE1FNS3</accession>
<dbReference type="GO" id="GO:0045944">
    <property type="term" value="P:positive regulation of transcription by RNA polymerase II"/>
    <property type="evidence" value="ECO:0007669"/>
    <property type="project" value="TreeGrafter"/>
</dbReference>
<reference evidence="7" key="1">
    <citation type="submission" date="2023-10" db="EMBL/GenBank/DDBJ databases">
        <title>Genome assemblies of two species of porcelain crab, Petrolisthes cinctipes and Petrolisthes manimaculis (Anomura: Porcellanidae).</title>
        <authorList>
            <person name="Angst P."/>
        </authorList>
    </citation>
    <scope>NUCLEOTIDE SEQUENCE</scope>
    <source>
        <strain evidence="7">PB745_01</strain>
        <tissue evidence="7">Gill</tissue>
    </source>
</reference>
<keyword evidence="4" id="KW-0862">Zinc</keyword>
<dbReference type="Proteomes" id="UP001286313">
    <property type="component" value="Unassembled WGS sequence"/>
</dbReference>
<dbReference type="EMBL" id="JAWQEG010001714">
    <property type="protein sequence ID" value="KAK3877151.1"/>
    <property type="molecule type" value="Genomic_DNA"/>
</dbReference>
<dbReference type="InterPro" id="IPR050688">
    <property type="entry name" value="Zinc_finger/UBP_domain"/>
</dbReference>
<dbReference type="SMART" id="SM00355">
    <property type="entry name" value="ZnF_C2H2"/>
    <property type="match status" value="2"/>
</dbReference>
<dbReference type="InterPro" id="IPR013087">
    <property type="entry name" value="Znf_C2H2_type"/>
</dbReference>
<dbReference type="GO" id="GO:0005634">
    <property type="term" value="C:nucleus"/>
    <property type="evidence" value="ECO:0007669"/>
    <property type="project" value="TreeGrafter"/>
</dbReference>
<evidence type="ECO:0000313" key="7">
    <source>
        <dbReference type="EMBL" id="KAK3877151.1"/>
    </source>
</evidence>
<feature type="domain" description="C2H2-type" evidence="6">
    <location>
        <begin position="56"/>
        <end position="79"/>
    </location>
</feature>